<dbReference type="AlphaFoldDB" id="A0A1T4QKQ3"/>
<dbReference type="GO" id="GO:0016788">
    <property type="term" value="F:hydrolase activity, acting on ester bonds"/>
    <property type="evidence" value="ECO:0007669"/>
    <property type="project" value="InterPro"/>
</dbReference>
<dbReference type="InterPro" id="IPR032466">
    <property type="entry name" value="Metal_Hydrolase"/>
</dbReference>
<dbReference type="NCBIfam" id="TIGR00010">
    <property type="entry name" value="YchF/TatD family DNA exonuclease"/>
    <property type="match status" value="1"/>
</dbReference>
<accession>A0A1T4QKQ3</accession>
<dbReference type="GO" id="GO:0046872">
    <property type="term" value="F:metal ion binding"/>
    <property type="evidence" value="ECO:0007669"/>
    <property type="project" value="UniProtKB-KW"/>
</dbReference>
<dbReference type="GO" id="GO:0005829">
    <property type="term" value="C:cytosol"/>
    <property type="evidence" value="ECO:0007669"/>
    <property type="project" value="TreeGrafter"/>
</dbReference>
<keyword evidence="2" id="KW-0378">Hydrolase</keyword>
<dbReference type="InterPro" id="IPR018228">
    <property type="entry name" value="DNase_TatD-rel_CS"/>
</dbReference>
<dbReference type="FunFam" id="3.20.20.140:FF:000005">
    <property type="entry name" value="TatD family hydrolase"/>
    <property type="match status" value="1"/>
</dbReference>
<name>A0A1T4QKQ3_9FIRM</name>
<sequence length="259" mass="29421">MAKLKLFDTHAHLDDRKYDQDREEMLQRAREAGVERIVNVGYDLSSSRRSLALAEKYDFIYAAVGIHPHDSATANEDTWKQLLELAAHPKVVALGEMGLDYYRDLSPRPVQQGVFAHQMELAQQVGKPVIIHDRDAHADLLAMVKESRIGEKNGGVFHCFSGSWEMAKVCLDLGFYISIAGPVTFHNARKLTEVAAKVPLERLLIETDAPYLTPEPYRGKRNESAYVVWVLRKIAELRQMDPEELAVRTFDNACQLFRI</sequence>
<dbReference type="PIRSF" id="PIRSF005902">
    <property type="entry name" value="DNase_TatD"/>
    <property type="match status" value="1"/>
</dbReference>
<feature type="binding site" evidence="3">
    <location>
        <position position="96"/>
    </location>
    <ligand>
        <name>a divalent metal cation</name>
        <dbReference type="ChEBI" id="CHEBI:60240"/>
        <label>1</label>
    </ligand>
</feature>
<dbReference type="SUPFAM" id="SSF51556">
    <property type="entry name" value="Metallo-dependent hydrolases"/>
    <property type="match status" value="1"/>
</dbReference>
<proteinExistence type="predicted"/>
<evidence type="ECO:0000256" key="3">
    <source>
        <dbReference type="PIRSR" id="PIRSR005902-1"/>
    </source>
</evidence>
<keyword evidence="5" id="KW-1185">Reference proteome</keyword>
<dbReference type="InterPro" id="IPR001130">
    <property type="entry name" value="TatD-like"/>
</dbReference>
<dbReference type="Gene3D" id="3.20.20.140">
    <property type="entry name" value="Metal-dependent hydrolases"/>
    <property type="match status" value="1"/>
</dbReference>
<dbReference type="PANTHER" id="PTHR46124">
    <property type="entry name" value="D-AMINOACYL-TRNA DEACYLASE"/>
    <property type="match status" value="1"/>
</dbReference>
<dbReference type="PROSITE" id="PS01091">
    <property type="entry name" value="TATD_3"/>
    <property type="match status" value="1"/>
</dbReference>
<organism evidence="4 5">
    <name type="scientific">Carboxydocella sporoproducens DSM 16521</name>
    <dbReference type="NCBI Taxonomy" id="1121270"/>
    <lineage>
        <taxon>Bacteria</taxon>
        <taxon>Bacillati</taxon>
        <taxon>Bacillota</taxon>
        <taxon>Clostridia</taxon>
        <taxon>Eubacteriales</taxon>
        <taxon>Clostridiales Family XVI. Incertae Sedis</taxon>
        <taxon>Carboxydocella</taxon>
    </lineage>
</organism>
<dbReference type="Pfam" id="PF01026">
    <property type="entry name" value="TatD_DNase"/>
    <property type="match status" value="1"/>
</dbReference>
<keyword evidence="1 3" id="KW-0479">Metal-binding</keyword>
<dbReference type="CDD" id="cd01310">
    <property type="entry name" value="TatD_DNAse"/>
    <property type="match status" value="1"/>
</dbReference>
<dbReference type="InterPro" id="IPR015991">
    <property type="entry name" value="TatD/YcfH-like"/>
</dbReference>
<feature type="binding site" evidence="3">
    <location>
        <position position="158"/>
    </location>
    <ligand>
        <name>a divalent metal cation</name>
        <dbReference type="ChEBI" id="CHEBI:60240"/>
        <label>2</label>
    </ligand>
</feature>
<gene>
    <name evidence="4" type="ORF">SAMN02745885_01705</name>
</gene>
<dbReference type="GO" id="GO:0004536">
    <property type="term" value="F:DNA nuclease activity"/>
    <property type="evidence" value="ECO:0007669"/>
    <property type="project" value="InterPro"/>
</dbReference>
<dbReference type="OrthoDB" id="9810005at2"/>
<feature type="binding site" evidence="3">
    <location>
        <position position="12"/>
    </location>
    <ligand>
        <name>a divalent metal cation</name>
        <dbReference type="ChEBI" id="CHEBI:60240"/>
        <label>1</label>
    </ligand>
</feature>
<evidence type="ECO:0000313" key="5">
    <source>
        <dbReference type="Proteomes" id="UP000189933"/>
    </source>
</evidence>
<feature type="binding site" evidence="3">
    <location>
        <position position="10"/>
    </location>
    <ligand>
        <name>a divalent metal cation</name>
        <dbReference type="ChEBI" id="CHEBI:60240"/>
        <label>1</label>
    </ligand>
</feature>
<dbReference type="PROSITE" id="PS01137">
    <property type="entry name" value="TATD_1"/>
    <property type="match status" value="1"/>
</dbReference>
<feature type="binding site" evidence="3">
    <location>
        <position position="208"/>
    </location>
    <ligand>
        <name>a divalent metal cation</name>
        <dbReference type="ChEBI" id="CHEBI:60240"/>
        <label>1</label>
    </ligand>
</feature>
<dbReference type="RefSeq" id="WP_078665748.1">
    <property type="nucleotide sequence ID" value="NZ_FUXM01000019.1"/>
</dbReference>
<protein>
    <submittedName>
        <fullName evidence="4">TatD DNase family protein</fullName>
    </submittedName>
</protein>
<dbReference type="EMBL" id="FUXM01000019">
    <property type="protein sequence ID" value="SKA04217.1"/>
    <property type="molecule type" value="Genomic_DNA"/>
</dbReference>
<evidence type="ECO:0000313" key="4">
    <source>
        <dbReference type="EMBL" id="SKA04217.1"/>
    </source>
</evidence>
<dbReference type="Proteomes" id="UP000189933">
    <property type="component" value="Unassembled WGS sequence"/>
</dbReference>
<evidence type="ECO:0000256" key="1">
    <source>
        <dbReference type="ARBA" id="ARBA00022723"/>
    </source>
</evidence>
<dbReference type="PANTHER" id="PTHR46124:SF2">
    <property type="entry name" value="D-AMINOACYL-TRNA DEACYLASE"/>
    <property type="match status" value="1"/>
</dbReference>
<evidence type="ECO:0000256" key="2">
    <source>
        <dbReference type="ARBA" id="ARBA00022801"/>
    </source>
</evidence>
<feature type="binding site" evidence="3">
    <location>
        <position position="132"/>
    </location>
    <ligand>
        <name>a divalent metal cation</name>
        <dbReference type="ChEBI" id="CHEBI:60240"/>
        <label>2</label>
    </ligand>
</feature>
<reference evidence="5" key="1">
    <citation type="submission" date="2017-02" db="EMBL/GenBank/DDBJ databases">
        <authorList>
            <person name="Varghese N."/>
            <person name="Submissions S."/>
        </authorList>
    </citation>
    <scope>NUCLEOTIDE SEQUENCE [LARGE SCALE GENOMIC DNA]</scope>
    <source>
        <strain evidence="5">DSM 16521</strain>
    </source>
</reference>